<name>A0A6I9WGP0_9HYME</name>
<keyword evidence="1" id="KW-1133">Transmembrane helix</keyword>
<reference evidence="3" key="1">
    <citation type="submission" date="2025-08" db="UniProtKB">
        <authorList>
            <consortium name="RefSeq"/>
        </authorList>
    </citation>
    <scope>IDENTIFICATION</scope>
</reference>
<protein>
    <submittedName>
        <fullName evidence="3">Uncharacterized protein LOC105430115 isoform X1</fullName>
    </submittedName>
</protein>
<keyword evidence="2" id="KW-1185">Reference proteome</keyword>
<dbReference type="AlphaFoldDB" id="A0A6I9WGP0"/>
<evidence type="ECO:0000313" key="3">
    <source>
        <dbReference type="RefSeq" id="XP_011641788.1"/>
    </source>
</evidence>
<gene>
    <name evidence="3" type="primary">LOC105430115</name>
</gene>
<accession>A0A6I9WGP0</accession>
<dbReference type="OrthoDB" id="421226at2759"/>
<dbReference type="GeneID" id="105430115"/>
<organism evidence="2 3">
    <name type="scientific">Pogonomyrmex barbatus</name>
    <name type="common">red harvester ant</name>
    <dbReference type="NCBI Taxonomy" id="144034"/>
    <lineage>
        <taxon>Eukaryota</taxon>
        <taxon>Metazoa</taxon>
        <taxon>Ecdysozoa</taxon>
        <taxon>Arthropoda</taxon>
        <taxon>Hexapoda</taxon>
        <taxon>Insecta</taxon>
        <taxon>Pterygota</taxon>
        <taxon>Neoptera</taxon>
        <taxon>Endopterygota</taxon>
        <taxon>Hymenoptera</taxon>
        <taxon>Apocrita</taxon>
        <taxon>Aculeata</taxon>
        <taxon>Formicoidea</taxon>
        <taxon>Formicidae</taxon>
        <taxon>Myrmicinae</taxon>
        <taxon>Pogonomyrmex</taxon>
    </lineage>
</organism>
<evidence type="ECO:0000256" key="1">
    <source>
        <dbReference type="SAM" id="Phobius"/>
    </source>
</evidence>
<keyword evidence="1" id="KW-0472">Membrane</keyword>
<dbReference type="RefSeq" id="XP_011641788.1">
    <property type="nucleotide sequence ID" value="XM_011643486.2"/>
</dbReference>
<dbReference type="KEGG" id="pbar:105430115"/>
<dbReference type="Proteomes" id="UP000504615">
    <property type="component" value="Unplaced"/>
</dbReference>
<evidence type="ECO:0000313" key="2">
    <source>
        <dbReference type="Proteomes" id="UP000504615"/>
    </source>
</evidence>
<proteinExistence type="predicted"/>
<feature type="transmembrane region" description="Helical" evidence="1">
    <location>
        <begin position="32"/>
        <end position="54"/>
    </location>
</feature>
<keyword evidence="1" id="KW-0812">Transmembrane</keyword>
<sequence length="100" mass="11704">MTKYGFARLALWRPRRSMTSQPSNNQENNPLMLTHATVITFFVFAVRISLAHFYPSCQSALRVPGFICARRWKKASSKARARVRRKKIHVYINTHVRSIR</sequence>